<reference evidence="1" key="1">
    <citation type="journal article" date="2015" name="Nature">
        <title>Complex archaea that bridge the gap between prokaryotes and eukaryotes.</title>
        <authorList>
            <person name="Spang A."/>
            <person name="Saw J.H."/>
            <person name="Jorgensen S.L."/>
            <person name="Zaremba-Niedzwiedzka K."/>
            <person name="Martijn J."/>
            <person name="Lind A.E."/>
            <person name="van Eijk R."/>
            <person name="Schleper C."/>
            <person name="Guy L."/>
            <person name="Ettema T.J."/>
        </authorList>
    </citation>
    <scope>NUCLEOTIDE SEQUENCE</scope>
</reference>
<dbReference type="EMBL" id="LAZR01058186">
    <property type="protein sequence ID" value="KKK70450.1"/>
    <property type="molecule type" value="Genomic_DNA"/>
</dbReference>
<dbReference type="AlphaFoldDB" id="A0A0F8Y9V7"/>
<accession>A0A0F8Y9V7</accession>
<evidence type="ECO:0000313" key="1">
    <source>
        <dbReference type="EMBL" id="KKK70450.1"/>
    </source>
</evidence>
<sequence>MTEKMRVFLESIVTLNRAQIRQLERQIKNINGLLYVEETSDTYTDGLHSGTLGVNIYGFWS</sequence>
<proteinExistence type="predicted"/>
<comment type="caution">
    <text evidence="1">The sequence shown here is derived from an EMBL/GenBank/DDBJ whole genome shotgun (WGS) entry which is preliminary data.</text>
</comment>
<gene>
    <name evidence="1" type="ORF">LCGC14_2923890</name>
</gene>
<name>A0A0F8Y9V7_9ZZZZ</name>
<protein>
    <submittedName>
        <fullName evidence="1">Uncharacterized protein</fullName>
    </submittedName>
</protein>
<organism evidence="1">
    <name type="scientific">marine sediment metagenome</name>
    <dbReference type="NCBI Taxonomy" id="412755"/>
    <lineage>
        <taxon>unclassified sequences</taxon>
        <taxon>metagenomes</taxon>
        <taxon>ecological metagenomes</taxon>
    </lineage>
</organism>
<feature type="non-terminal residue" evidence="1">
    <location>
        <position position="61"/>
    </location>
</feature>